<reference evidence="2 3" key="1">
    <citation type="submission" date="2016-04" db="EMBL/GenBank/DDBJ databases">
        <title>Evolutionary innovation and constraint leading to complex multicellularity in the Ascomycota.</title>
        <authorList>
            <person name="Cisse O."/>
            <person name="Nguyen A."/>
            <person name="Hewitt D.A."/>
            <person name="Jedd G."/>
            <person name="Stajich J.E."/>
        </authorList>
    </citation>
    <scope>NUCLEOTIDE SEQUENCE [LARGE SCALE GENOMIC DNA]</scope>
    <source>
        <strain evidence="2 3">DAH-3</strain>
    </source>
</reference>
<keyword evidence="2" id="KW-0804">Transcription</keyword>
<dbReference type="AlphaFoldDB" id="A0A1U7LHI3"/>
<feature type="compositionally biased region" description="Polar residues" evidence="1">
    <location>
        <begin position="191"/>
        <end position="200"/>
    </location>
</feature>
<dbReference type="OrthoDB" id="340681at2759"/>
<dbReference type="GO" id="GO:0042797">
    <property type="term" value="P:tRNA transcription by RNA polymerase III"/>
    <property type="evidence" value="ECO:0007669"/>
    <property type="project" value="TreeGrafter"/>
</dbReference>
<dbReference type="OMA" id="NCHASIK"/>
<feature type="region of interest" description="Disordered" evidence="1">
    <location>
        <begin position="171"/>
        <end position="203"/>
    </location>
</feature>
<protein>
    <submittedName>
        <fullName evidence="2">DNA-directed RNA polymerase III subunit rpc5</fullName>
    </submittedName>
</protein>
<organism evidence="2 3">
    <name type="scientific">Neolecta irregularis (strain DAH-3)</name>
    <dbReference type="NCBI Taxonomy" id="1198029"/>
    <lineage>
        <taxon>Eukaryota</taxon>
        <taxon>Fungi</taxon>
        <taxon>Dikarya</taxon>
        <taxon>Ascomycota</taxon>
        <taxon>Taphrinomycotina</taxon>
        <taxon>Neolectales</taxon>
        <taxon>Neolectaceae</taxon>
        <taxon>Neolecta</taxon>
    </lineage>
</organism>
<comment type="caution">
    <text evidence="2">The sequence shown here is derived from an EMBL/GenBank/DDBJ whole genome shotgun (WGS) entry which is preliminary data.</text>
</comment>
<gene>
    <name evidence="2" type="ORF">NEOLI_002253</name>
</gene>
<dbReference type="Proteomes" id="UP000186594">
    <property type="component" value="Unassembled WGS sequence"/>
</dbReference>
<dbReference type="PANTHER" id="PTHR12069:SF0">
    <property type="entry name" value="DNA-DIRECTED RNA POLYMERASE III SUBUNIT RPC5"/>
    <property type="match status" value="1"/>
</dbReference>
<keyword evidence="2" id="KW-0240">DNA-directed RNA polymerase</keyword>
<evidence type="ECO:0000313" key="2">
    <source>
        <dbReference type="EMBL" id="OLL22053.1"/>
    </source>
</evidence>
<dbReference type="EMBL" id="LXFE01003940">
    <property type="protein sequence ID" value="OLL22053.1"/>
    <property type="molecule type" value="Genomic_DNA"/>
</dbReference>
<dbReference type="PANTHER" id="PTHR12069">
    <property type="entry name" value="DNA-DIRECTED RNA POLYMERASES III 80 KDA POLYPEPTIDE RNA POLYMERASE III SUBUNIT 5"/>
    <property type="match status" value="1"/>
</dbReference>
<name>A0A1U7LHI3_NEOID</name>
<dbReference type="STRING" id="1198029.A0A1U7LHI3"/>
<evidence type="ECO:0000313" key="3">
    <source>
        <dbReference type="Proteomes" id="UP000186594"/>
    </source>
</evidence>
<proteinExistence type="predicted"/>
<evidence type="ECO:0000256" key="1">
    <source>
        <dbReference type="SAM" id="MobiDB-lite"/>
    </source>
</evidence>
<dbReference type="GO" id="GO:0005666">
    <property type="term" value="C:RNA polymerase III complex"/>
    <property type="evidence" value="ECO:0007669"/>
    <property type="project" value="TreeGrafter"/>
</dbReference>
<feature type="region of interest" description="Disordered" evidence="1">
    <location>
        <begin position="1"/>
        <end position="48"/>
    </location>
</feature>
<feature type="compositionally biased region" description="Basic and acidic residues" evidence="1">
    <location>
        <begin position="14"/>
        <end position="35"/>
    </location>
</feature>
<accession>A0A1U7LHI3</accession>
<sequence>MTGLFIPDSPPNDDDAKMDSKDILDEIDESNHPDEQPTAQPNNLDAGDPVIKSYNIHITSRLSPFLYLLQYPTRNAQRPYPNPISTKYKPKTKILQLEIPIDTTHHYDSEKAEKFQGDGEHGKFDRFRIEGNMTSGKAGYAVGVIRGDKLHLTPLSGTAILRPTFDYLTPPKEPKKDELKTPGQAKAIQISAKSSTQQDPSPLLILRVAEEEEWQRLE</sequence>
<dbReference type="InterPro" id="IPR006886">
    <property type="entry name" value="RNA_pol_III_Rpc5"/>
</dbReference>
<keyword evidence="3" id="KW-1185">Reference proteome</keyword>
<dbReference type="Pfam" id="PF04801">
    <property type="entry name" value="RPC5"/>
    <property type="match status" value="1"/>
</dbReference>